<dbReference type="SMART" id="SM00385">
    <property type="entry name" value="CYCLIN"/>
    <property type="match status" value="1"/>
</dbReference>
<dbReference type="InterPro" id="IPR013137">
    <property type="entry name" value="Znf_TFIIB"/>
</dbReference>
<comment type="caution">
    <text evidence="13">The sequence shown here is derived from an EMBL/GenBank/DDBJ whole genome shotgun (WGS) entry which is preliminary data.</text>
</comment>
<keyword evidence="3" id="KW-0479">Metal-binding</keyword>
<feature type="compositionally biased region" description="Low complexity" evidence="11">
    <location>
        <begin position="713"/>
        <end position="729"/>
    </location>
</feature>
<dbReference type="SUPFAM" id="SSF57783">
    <property type="entry name" value="Zinc beta-ribbon"/>
    <property type="match status" value="1"/>
</dbReference>
<keyword evidence="8" id="KW-0804">Transcription</keyword>
<keyword evidence="7" id="KW-0805">Transcription regulation</keyword>
<dbReference type="AlphaFoldDB" id="X6PDC5"/>
<feature type="compositionally biased region" description="Polar residues" evidence="11">
    <location>
        <begin position="536"/>
        <end position="547"/>
    </location>
</feature>
<evidence type="ECO:0000256" key="4">
    <source>
        <dbReference type="ARBA" id="ARBA00022737"/>
    </source>
</evidence>
<keyword evidence="9" id="KW-0539">Nucleus</keyword>
<feature type="region of interest" description="Disordered" evidence="11">
    <location>
        <begin position="519"/>
        <end position="547"/>
    </location>
</feature>
<comment type="subcellular location">
    <subcellularLocation>
        <location evidence="1">Nucleus</location>
    </subcellularLocation>
</comment>
<dbReference type="GO" id="GO:0017025">
    <property type="term" value="F:TBP-class protein binding"/>
    <property type="evidence" value="ECO:0007669"/>
    <property type="project" value="InterPro"/>
</dbReference>
<dbReference type="FunFam" id="1.10.472.10:FF:000002">
    <property type="entry name" value="Transcription factor IIIB 90 kDa subunit"/>
    <property type="match status" value="1"/>
</dbReference>
<dbReference type="Gene3D" id="1.10.472.10">
    <property type="entry name" value="Cyclin-like"/>
    <property type="match status" value="2"/>
</dbReference>
<feature type="compositionally biased region" description="Basic and acidic residues" evidence="11">
    <location>
        <begin position="701"/>
        <end position="712"/>
    </location>
</feature>
<dbReference type="PROSITE" id="PS51134">
    <property type="entry name" value="ZF_TFIIB"/>
    <property type="match status" value="1"/>
</dbReference>
<feature type="region of interest" description="Disordered" evidence="11">
    <location>
        <begin position="701"/>
        <end position="729"/>
    </location>
</feature>
<dbReference type="GO" id="GO:0000995">
    <property type="term" value="F:RNA polymerase III general transcription initiation factor activity"/>
    <property type="evidence" value="ECO:0007669"/>
    <property type="project" value="TreeGrafter"/>
</dbReference>
<evidence type="ECO:0000256" key="6">
    <source>
        <dbReference type="ARBA" id="ARBA00022833"/>
    </source>
</evidence>
<protein>
    <recommendedName>
        <fullName evidence="12">TFIIB-type domain-containing protein</fullName>
    </recommendedName>
</protein>
<comment type="similarity">
    <text evidence="2">Belongs to the TFIIB family.</text>
</comment>
<evidence type="ECO:0000256" key="8">
    <source>
        <dbReference type="ARBA" id="ARBA00023163"/>
    </source>
</evidence>
<evidence type="ECO:0000313" key="14">
    <source>
        <dbReference type="Proteomes" id="UP000023152"/>
    </source>
</evidence>
<dbReference type="InterPro" id="IPR013150">
    <property type="entry name" value="TFIIB_cyclin"/>
</dbReference>
<evidence type="ECO:0000259" key="12">
    <source>
        <dbReference type="PROSITE" id="PS51134"/>
    </source>
</evidence>
<evidence type="ECO:0000256" key="3">
    <source>
        <dbReference type="ARBA" id="ARBA00022723"/>
    </source>
</evidence>
<dbReference type="InterPro" id="IPR023486">
    <property type="entry name" value="TFIIB_CS"/>
</dbReference>
<organism evidence="13 14">
    <name type="scientific">Reticulomyxa filosa</name>
    <dbReference type="NCBI Taxonomy" id="46433"/>
    <lineage>
        <taxon>Eukaryota</taxon>
        <taxon>Sar</taxon>
        <taxon>Rhizaria</taxon>
        <taxon>Retaria</taxon>
        <taxon>Foraminifera</taxon>
        <taxon>Monothalamids</taxon>
        <taxon>Reticulomyxidae</taxon>
        <taxon>Reticulomyxa</taxon>
    </lineage>
</organism>
<dbReference type="GO" id="GO:0005634">
    <property type="term" value="C:nucleus"/>
    <property type="evidence" value="ECO:0007669"/>
    <property type="project" value="UniProtKB-SubCell"/>
</dbReference>
<feature type="compositionally biased region" description="Low complexity" evidence="11">
    <location>
        <begin position="417"/>
        <end position="426"/>
    </location>
</feature>
<reference evidence="13 14" key="1">
    <citation type="journal article" date="2013" name="Curr. Biol.">
        <title>The Genome of the Foraminiferan Reticulomyxa filosa.</title>
        <authorList>
            <person name="Glockner G."/>
            <person name="Hulsmann N."/>
            <person name="Schleicher M."/>
            <person name="Noegel A.A."/>
            <person name="Eichinger L."/>
            <person name="Gallinger C."/>
            <person name="Pawlowski J."/>
            <person name="Sierra R."/>
            <person name="Euteneuer U."/>
            <person name="Pillet L."/>
            <person name="Moustafa A."/>
            <person name="Platzer M."/>
            <person name="Groth M."/>
            <person name="Szafranski K."/>
            <person name="Schliwa M."/>
        </authorList>
    </citation>
    <scope>NUCLEOTIDE SEQUENCE [LARGE SCALE GENOMIC DNA]</scope>
</reference>
<dbReference type="GO" id="GO:0097550">
    <property type="term" value="C:transcription preinitiation complex"/>
    <property type="evidence" value="ECO:0007669"/>
    <property type="project" value="TreeGrafter"/>
</dbReference>
<name>X6PDC5_RETFI</name>
<evidence type="ECO:0000256" key="1">
    <source>
        <dbReference type="ARBA" id="ARBA00004123"/>
    </source>
</evidence>
<dbReference type="OrthoDB" id="511529at2759"/>
<keyword evidence="14" id="KW-1185">Reference proteome</keyword>
<dbReference type="InterPro" id="IPR013763">
    <property type="entry name" value="Cyclin-like_dom"/>
</dbReference>
<dbReference type="GO" id="GO:0008270">
    <property type="term" value="F:zinc ion binding"/>
    <property type="evidence" value="ECO:0007669"/>
    <property type="project" value="UniProtKB-KW"/>
</dbReference>
<dbReference type="SUPFAM" id="SSF47954">
    <property type="entry name" value="Cyclin-like"/>
    <property type="match status" value="2"/>
</dbReference>
<proteinExistence type="inferred from homology"/>
<evidence type="ECO:0000256" key="10">
    <source>
        <dbReference type="PROSITE-ProRule" id="PRU00469"/>
    </source>
</evidence>
<gene>
    <name evidence="13" type="ORF">RFI_01382</name>
</gene>
<keyword evidence="4" id="KW-0677">Repeat</keyword>
<dbReference type="GO" id="GO:0001006">
    <property type="term" value="F:RNA polymerase III type 3 promoter sequence-specific DNA binding"/>
    <property type="evidence" value="ECO:0007669"/>
    <property type="project" value="TreeGrafter"/>
</dbReference>
<dbReference type="InterPro" id="IPR000812">
    <property type="entry name" value="TFIIB"/>
</dbReference>
<dbReference type="GO" id="GO:0070897">
    <property type="term" value="P:transcription preinitiation complex assembly"/>
    <property type="evidence" value="ECO:0007669"/>
    <property type="project" value="InterPro"/>
</dbReference>
<accession>X6PDC5</accession>
<dbReference type="GO" id="GO:0000126">
    <property type="term" value="C:transcription factor TFIIIB complex"/>
    <property type="evidence" value="ECO:0007669"/>
    <property type="project" value="TreeGrafter"/>
</dbReference>
<dbReference type="Gene3D" id="2.20.25.10">
    <property type="match status" value="1"/>
</dbReference>
<feature type="region of interest" description="Disordered" evidence="11">
    <location>
        <begin position="415"/>
        <end position="435"/>
    </location>
</feature>
<dbReference type="PANTHER" id="PTHR11618">
    <property type="entry name" value="TRANSCRIPTION INITIATION FACTOR IIB-RELATED"/>
    <property type="match status" value="1"/>
</dbReference>
<dbReference type="PROSITE" id="PS00782">
    <property type="entry name" value="TFIIB"/>
    <property type="match status" value="1"/>
</dbReference>
<evidence type="ECO:0000313" key="13">
    <source>
        <dbReference type="EMBL" id="ETO35677.1"/>
    </source>
</evidence>
<evidence type="ECO:0000256" key="2">
    <source>
        <dbReference type="ARBA" id="ARBA00010857"/>
    </source>
</evidence>
<evidence type="ECO:0000256" key="9">
    <source>
        <dbReference type="ARBA" id="ARBA00023242"/>
    </source>
</evidence>
<dbReference type="InterPro" id="IPR036915">
    <property type="entry name" value="Cyclin-like_sf"/>
</dbReference>
<dbReference type="CDD" id="cd20554">
    <property type="entry name" value="CYCLIN_TFIIIB90_rpt2"/>
    <property type="match status" value="1"/>
</dbReference>
<evidence type="ECO:0000256" key="11">
    <source>
        <dbReference type="SAM" id="MobiDB-lite"/>
    </source>
</evidence>
<feature type="region of interest" description="Disordered" evidence="11">
    <location>
        <begin position="343"/>
        <end position="399"/>
    </location>
</feature>
<dbReference type="Proteomes" id="UP000023152">
    <property type="component" value="Unassembled WGS sequence"/>
</dbReference>
<evidence type="ECO:0000256" key="7">
    <source>
        <dbReference type="ARBA" id="ARBA00023015"/>
    </source>
</evidence>
<dbReference type="EMBL" id="ASPP01001412">
    <property type="protein sequence ID" value="ETO35677.1"/>
    <property type="molecule type" value="Genomic_DNA"/>
</dbReference>
<keyword evidence="6" id="KW-0862">Zinc</keyword>
<evidence type="ECO:0000256" key="5">
    <source>
        <dbReference type="ARBA" id="ARBA00022771"/>
    </source>
</evidence>
<sequence>MLIILKFAVLSLIKSRKQKKRVVNKEKNFFLKMDNILFDIDKTESEKQECPNCGPTKITYDMNSYDKCCTKCGCVLEDQFQIEFDLNRKNIDDRSGYYQKHDESGAMAAARSPKDVAVREVESIMYEITQQLGLKRLEAVCQKAMQITQKLTVGYKKELLACVCLYMSCRDQKQPEPYLLIDFATAIKVNVFRLARAFCRICHGLRYQLPTLNDPVLYVDRFVKELNFGDKTAIVANTTFRLVMQMKKEWIDTGRRPAGIVGACILVAARIHGFHCTTEDIVRVAKVSIGTIQTRIREFLKTPSASLHLSQIVSDQPLVLFFLLSSFWSTYFTVFNDKEKTESEGMKAKCKTETNNSDDNKYKHESENENANESEIEHANEGEIENANESEIEHANESEIENENKYEIEIENKHEIATNNETNNNHTIERDDGYASKCDQNDETDEIQQDAASAFNEVATENITLTDLFGESDAEESNAGQTLTGAEQALVDGGHNLTHAVDYMGPQWLPDGNECPTQSFCKPSLNESGRHERNRPSSGIKPNNNAQPKILTDEHVFTNLDDSTSDEEVDRMLLSNNESKLKASLFKKVNPNWKELKEKQEQAYAKTQPVFAVKPVKRRLERHIDINKVLTPLNLDPYDDDYATHILHAIGSNVRRKLTQTKTNTEIADTIPPTIDKTDNNITDGSDTVFDPMALLDVDKNTQDDSYDKDSNNYENVNDNDNYDNDNYNAYNEFDVGEFEDDE</sequence>
<dbReference type="Pfam" id="PF00382">
    <property type="entry name" value="TFIIB"/>
    <property type="match status" value="1"/>
</dbReference>
<dbReference type="PANTHER" id="PTHR11618:SF4">
    <property type="entry name" value="TRANSCRIPTION FACTOR IIIB 90 KDA SUBUNIT"/>
    <property type="match status" value="1"/>
</dbReference>
<feature type="compositionally biased region" description="Basic and acidic residues" evidence="11">
    <location>
        <begin position="343"/>
        <end position="367"/>
    </location>
</feature>
<keyword evidence="5 10" id="KW-0863">Zinc-finger</keyword>
<feature type="domain" description="TFIIB-type" evidence="12">
    <location>
        <begin position="46"/>
        <end position="77"/>
    </location>
</feature>